<evidence type="ECO:0000313" key="1">
    <source>
        <dbReference type="EMBL" id="EDL88324.1"/>
    </source>
</evidence>
<organism evidence="1 2">
    <name type="scientific">Rattus norvegicus</name>
    <name type="common">Rat</name>
    <dbReference type="NCBI Taxonomy" id="10116"/>
    <lineage>
        <taxon>Eukaryota</taxon>
        <taxon>Metazoa</taxon>
        <taxon>Chordata</taxon>
        <taxon>Craniata</taxon>
        <taxon>Vertebrata</taxon>
        <taxon>Euteleostomi</taxon>
        <taxon>Mammalia</taxon>
        <taxon>Eutheria</taxon>
        <taxon>Euarchontoglires</taxon>
        <taxon>Glires</taxon>
        <taxon>Rodentia</taxon>
        <taxon>Myomorpha</taxon>
        <taxon>Muroidea</taxon>
        <taxon>Muridae</taxon>
        <taxon>Murinae</taxon>
        <taxon>Rattus</taxon>
    </lineage>
</organism>
<sequence length="84" mass="8701">MKDSHPCESLGGFCCPTSEETGLAIPAFLGSTLSSSLFPSVYHRTPTSPKEKGCWGGGCGGESQVTVSHQLDSLKTRLGLVSVG</sequence>
<name>A6KE19_RAT</name>
<gene>
    <name evidence="1" type="ORF">rCG_61196</name>
</gene>
<accession>A6KE19</accession>
<protein>
    <submittedName>
        <fullName evidence="1">RCG61196</fullName>
    </submittedName>
</protein>
<evidence type="ECO:0000313" key="2">
    <source>
        <dbReference type="Proteomes" id="UP000234681"/>
    </source>
</evidence>
<dbReference type="AlphaFoldDB" id="A6KE19"/>
<proteinExistence type="predicted"/>
<dbReference type="EMBL" id="CH474040">
    <property type="protein sequence ID" value="EDL88324.1"/>
    <property type="molecule type" value="Genomic_DNA"/>
</dbReference>
<dbReference type="Proteomes" id="UP000234681">
    <property type="component" value="Chromosome 15"/>
</dbReference>
<reference evidence="1 2" key="1">
    <citation type="submission" date="2005-07" db="EMBL/GenBank/DDBJ databases">
        <authorList>
            <person name="Mural R.J."/>
            <person name="Li P.W."/>
            <person name="Adams M.D."/>
            <person name="Amanatides P.G."/>
            <person name="Baden-Tillson H."/>
            <person name="Barnstead M."/>
            <person name="Chin S.H."/>
            <person name="Dew I."/>
            <person name="Evans C.A."/>
            <person name="Ferriera S."/>
            <person name="Flanigan M."/>
            <person name="Fosler C."/>
            <person name="Glodek A."/>
            <person name="Gu Z."/>
            <person name="Holt R.A."/>
            <person name="Jennings D."/>
            <person name="Kraft C.L."/>
            <person name="Lu F."/>
            <person name="Nguyen T."/>
            <person name="Nusskern D.R."/>
            <person name="Pfannkoch C.M."/>
            <person name="Sitter C."/>
            <person name="Sutton G.G."/>
            <person name="Venter J.C."/>
            <person name="Wang Z."/>
            <person name="Woodage T."/>
            <person name="Zheng X.H."/>
            <person name="Zhong F."/>
        </authorList>
    </citation>
    <scope>NUCLEOTIDE SEQUENCE [LARGE SCALE GENOMIC DNA]</scope>
    <source>
        <strain>BN</strain>
        <strain evidence="2">Sprague-Dawley</strain>
    </source>
</reference>